<organism evidence="1 2">
    <name type="scientific">Glycomyces tritici</name>
    <dbReference type="NCBI Taxonomy" id="2665176"/>
    <lineage>
        <taxon>Bacteria</taxon>
        <taxon>Bacillati</taxon>
        <taxon>Actinomycetota</taxon>
        <taxon>Actinomycetes</taxon>
        <taxon>Glycomycetales</taxon>
        <taxon>Glycomycetaceae</taxon>
        <taxon>Glycomyces</taxon>
    </lineage>
</organism>
<dbReference type="EMBL" id="JAUEMJ010000006">
    <property type="protein sequence ID" value="MDN3241937.1"/>
    <property type="molecule type" value="Genomic_DNA"/>
</dbReference>
<proteinExistence type="predicted"/>
<evidence type="ECO:0000313" key="1">
    <source>
        <dbReference type="EMBL" id="MDN3241937.1"/>
    </source>
</evidence>
<dbReference type="Proteomes" id="UP001171902">
    <property type="component" value="Unassembled WGS sequence"/>
</dbReference>
<evidence type="ECO:0000313" key="2">
    <source>
        <dbReference type="Proteomes" id="UP001171902"/>
    </source>
</evidence>
<accession>A0ABT7YTL5</accession>
<protein>
    <submittedName>
        <fullName evidence="1">Uncharacterized protein</fullName>
    </submittedName>
</protein>
<reference evidence="1" key="1">
    <citation type="submission" date="2023-06" db="EMBL/GenBank/DDBJ databases">
        <title>Gycomyces niveus sp.nov., a novel actinomycete isolated from soil in Shouguang.</title>
        <authorList>
            <person name="Yang X."/>
            <person name="Zhao J."/>
        </authorList>
    </citation>
    <scope>NUCLEOTIDE SEQUENCE</scope>
    <source>
        <strain evidence="1">NEAU C2</strain>
    </source>
</reference>
<dbReference type="RefSeq" id="WP_289958841.1">
    <property type="nucleotide sequence ID" value="NZ_JAUEMJ010000006.1"/>
</dbReference>
<keyword evidence="2" id="KW-1185">Reference proteome</keyword>
<gene>
    <name evidence="1" type="ORF">QWI33_19595</name>
</gene>
<comment type="caution">
    <text evidence="1">The sequence shown here is derived from an EMBL/GenBank/DDBJ whole genome shotgun (WGS) entry which is preliminary data.</text>
</comment>
<sequence>MAEFEELVEQIVGDAFALLYEAHPQLAGNRYLNRLRERIGR</sequence>
<name>A0ABT7YTL5_9ACTN</name>